<evidence type="ECO:0000259" key="2">
    <source>
        <dbReference type="Pfam" id="PF12697"/>
    </source>
</evidence>
<dbReference type="SUPFAM" id="SSF53474">
    <property type="entry name" value="alpha/beta-Hydrolases"/>
    <property type="match status" value="1"/>
</dbReference>
<accession>A0A919U2K2</accession>
<dbReference type="InterPro" id="IPR050471">
    <property type="entry name" value="AB_hydrolase"/>
</dbReference>
<dbReference type="GO" id="GO:0003824">
    <property type="term" value="F:catalytic activity"/>
    <property type="evidence" value="ECO:0007669"/>
    <property type="project" value="UniProtKB-ARBA"/>
</dbReference>
<name>A0A919U2K2_9CELL</name>
<evidence type="ECO:0000313" key="3">
    <source>
        <dbReference type="EMBL" id="GIG36173.1"/>
    </source>
</evidence>
<proteinExistence type="predicted"/>
<gene>
    <name evidence="3" type="ORF">Cpa01nite_15540</name>
</gene>
<dbReference type="Proteomes" id="UP000642125">
    <property type="component" value="Unassembled WGS sequence"/>
</dbReference>
<evidence type="ECO:0000256" key="1">
    <source>
        <dbReference type="SAM" id="MobiDB-lite"/>
    </source>
</evidence>
<feature type="region of interest" description="Disordered" evidence="1">
    <location>
        <begin position="1"/>
        <end position="35"/>
    </location>
</feature>
<dbReference type="Gene3D" id="3.40.50.1820">
    <property type="entry name" value="alpha/beta hydrolase"/>
    <property type="match status" value="1"/>
</dbReference>
<protein>
    <recommendedName>
        <fullName evidence="2">AB hydrolase-1 domain-containing protein</fullName>
    </recommendedName>
</protein>
<feature type="compositionally biased region" description="Low complexity" evidence="1">
    <location>
        <begin position="20"/>
        <end position="30"/>
    </location>
</feature>
<evidence type="ECO:0000313" key="4">
    <source>
        <dbReference type="Proteomes" id="UP000642125"/>
    </source>
</evidence>
<keyword evidence="4" id="KW-1185">Reference proteome</keyword>
<dbReference type="InterPro" id="IPR000073">
    <property type="entry name" value="AB_hydrolase_1"/>
</dbReference>
<reference evidence="3" key="1">
    <citation type="submission" date="2021-01" db="EMBL/GenBank/DDBJ databases">
        <title>Whole genome shotgun sequence of Cellulomonas pakistanensis NBRC 110800.</title>
        <authorList>
            <person name="Komaki H."/>
            <person name="Tamura T."/>
        </authorList>
    </citation>
    <scope>NUCLEOTIDE SEQUENCE</scope>
    <source>
        <strain evidence="3">NBRC 110800</strain>
    </source>
</reference>
<dbReference type="PANTHER" id="PTHR43433">
    <property type="entry name" value="HYDROLASE, ALPHA/BETA FOLD FAMILY PROTEIN"/>
    <property type="match status" value="1"/>
</dbReference>
<dbReference type="PRINTS" id="PR00111">
    <property type="entry name" value="ABHYDROLASE"/>
</dbReference>
<dbReference type="InterPro" id="IPR029058">
    <property type="entry name" value="AB_hydrolase_fold"/>
</dbReference>
<dbReference type="AlphaFoldDB" id="A0A919U2K2"/>
<dbReference type="EMBL" id="BONO01000009">
    <property type="protein sequence ID" value="GIG36173.1"/>
    <property type="molecule type" value="Genomic_DNA"/>
</dbReference>
<feature type="domain" description="AB hydrolase-1" evidence="2">
    <location>
        <begin position="54"/>
        <end position="263"/>
    </location>
</feature>
<organism evidence="3 4">
    <name type="scientific">Cellulomonas pakistanensis</name>
    <dbReference type="NCBI Taxonomy" id="992287"/>
    <lineage>
        <taxon>Bacteria</taxon>
        <taxon>Bacillati</taxon>
        <taxon>Actinomycetota</taxon>
        <taxon>Actinomycetes</taxon>
        <taxon>Micrococcales</taxon>
        <taxon>Cellulomonadaceae</taxon>
        <taxon>Cellulomonas</taxon>
    </lineage>
</organism>
<feature type="compositionally biased region" description="Polar residues" evidence="1">
    <location>
        <begin position="1"/>
        <end position="10"/>
    </location>
</feature>
<dbReference type="PANTHER" id="PTHR43433:SF5">
    <property type="entry name" value="AB HYDROLASE-1 DOMAIN-CONTAINING PROTEIN"/>
    <property type="match status" value="1"/>
</dbReference>
<sequence length="271" mass="28693">MPSPSRTAPDQATRRGRGAGRTLARTVGGARPRGLDPAAGVVVTDVGRPDDPAVVLVHGIGVSERYYRGLARELASDRRVLAPDLPGFGRSPRPSRVPTVEDLADVVLAVLRHRGIERATLVGHSMGSQVVAEAMLRAPDVVERVVLIGTVVDPAAPSVVRQALRLARDGLHEPAGVNAIVATDYLRTGPFWYSAVLPHMFAYDTAAAVSRLPGPALVVRGEHDPVSSRAWARRLAVLAPRAEVREVPGAGHVAMASHAPLVAGWVREPPC</sequence>
<dbReference type="Pfam" id="PF12697">
    <property type="entry name" value="Abhydrolase_6"/>
    <property type="match status" value="1"/>
</dbReference>
<comment type="caution">
    <text evidence="3">The sequence shown here is derived from an EMBL/GenBank/DDBJ whole genome shotgun (WGS) entry which is preliminary data.</text>
</comment>